<dbReference type="PANTHER" id="PTHR38011">
    <property type="entry name" value="DIHYDROFOLATE REDUCTASE FAMILY PROTEIN (AFU_ORTHOLOGUE AFUA_8G06820)"/>
    <property type="match status" value="1"/>
</dbReference>
<organism evidence="16 17">
    <name type="scientific">Arthrobacter terrae</name>
    <dbReference type="NCBI Taxonomy" id="2935737"/>
    <lineage>
        <taxon>Bacteria</taxon>
        <taxon>Bacillati</taxon>
        <taxon>Actinomycetota</taxon>
        <taxon>Actinomycetes</taxon>
        <taxon>Micrococcales</taxon>
        <taxon>Micrococcaceae</taxon>
        <taxon>Arthrobacter</taxon>
    </lineage>
</organism>
<comment type="pathway">
    <text evidence="2">Cofactor biosynthesis; riboflavin biosynthesis; 5-amino-6-(D-ribitylamino)uracil from GTP: step 2/4.</text>
</comment>
<sequence>MNGPKSGPISHETMTFSSAESAAMNTALGAAAQGPRGANPLVGAVLLDPAGKVVATGYHRGAGTAHAEVDVLARVRTDLAQRTGGTGSRRGSTRGNAPSSTLARALENLTMLVTLEPCNHTGRTGPCAQAIIDAGIRKVIYAVDDPHEPAAGGAQRLRDAGVQVRSGLLAPEAFELNRRWFTAVRDDRPFTTLHLAQTLDGRIAAADGSSQWITSAAARADNHGIRRLIDAILVGTETVLVDNPRLTAREADGADSVRQPLRVVMGLRNIPAEAAVRGEVPAGPEAAGTGAGSAGFCGTGVGSADLTVPAGHTGPAGFLQLRTRDPLAASRTLFDHGVRHLMVEGGSRISAAFLAAQLVDELIVYLAPTLLGAGIPAFGDLGIGTLADAQRWDWDAAGGAAVAPLGPDLKIRLKPAAMAAGTTGGN</sequence>
<evidence type="ECO:0000256" key="14">
    <source>
        <dbReference type="SAM" id="MobiDB-lite"/>
    </source>
</evidence>
<comment type="catalytic activity">
    <reaction evidence="12">
        <text>5-amino-6-(5-phospho-D-ribitylamino)uracil + NADP(+) = 5-amino-6-(5-phospho-D-ribosylamino)uracil + NADPH + H(+)</text>
        <dbReference type="Rhea" id="RHEA:17845"/>
        <dbReference type="ChEBI" id="CHEBI:15378"/>
        <dbReference type="ChEBI" id="CHEBI:57783"/>
        <dbReference type="ChEBI" id="CHEBI:58349"/>
        <dbReference type="ChEBI" id="CHEBI:58421"/>
        <dbReference type="ChEBI" id="CHEBI:58453"/>
        <dbReference type="EC" id="1.1.1.193"/>
    </reaction>
</comment>
<evidence type="ECO:0000256" key="8">
    <source>
        <dbReference type="ARBA" id="ARBA00019930"/>
    </source>
</evidence>
<dbReference type="InterPro" id="IPR002734">
    <property type="entry name" value="RibDG_C"/>
</dbReference>
<dbReference type="EC" id="1.1.1.193" evidence="7"/>
<evidence type="ECO:0000313" key="17">
    <source>
        <dbReference type="Proteomes" id="UP000655366"/>
    </source>
</evidence>
<keyword evidence="10 16" id="KW-0560">Oxidoreductase</keyword>
<evidence type="ECO:0000256" key="11">
    <source>
        <dbReference type="ARBA" id="ARBA00023268"/>
    </source>
</evidence>
<feature type="region of interest" description="Disordered" evidence="14">
    <location>
        <begin position="79"/>
        <end position="99"/>
    </location>
</feature>
<evidence type="ECO:0000256" key="1">
    <source>
        <dbReference type="ARBA" id="ARBA00002151"/>
    </source>
</evidence>
<comment type="caution">
    <text evidence="16">The sequence shown here is derived from an EMBL/GenBank/DDBJ whole genome shotgun (WGS) entry which is preliminary data.</text>
</comment>
<dbReference type="NCBIfam" id="TIGR00326">
    <property type="entry name" value="eubact_ribD"/>
    <property type="match status" value="1"/>
</dbReference>
<dbReference type="Gene3D" id="3.40.140.10">
    <property type="entry name" value="Cytidine Deaminase, domain 2"/>
    <property type="match status" value="1"/>
</dbReference>
<dbReference type="Pfam" id="PF01872">
    <property type="entry name" value="RibD_C"/>
    <property type="match status" value="1"/>
</dbReference>
<dbReference type="Proteomes" id="UP000655366">
    <property type="component" value="Unassembled WGS sequence"/>
</dbReference>
<comment type="function">
    <text evidence="1">Converts 2,5-diamino-6-(ribosylamino)-4(3h)-pyrimidinone 5'-phosphate into 5-amino-6-(ribosylamino)-2,4(1h,3h)-pyrimidinedione 5'-phosphate.</text>
</comment>
<name>A0A931G8Z8_9MICC</name>
<dbReference type="EC" id="3.5.4.26" evidence="6"/>
<gene>
    <name evidence="16" type="primary">ribD</name>
    <name evidence="16" type="ORF">IV500_15075</name>
</gene>
<evidence type="ECO:0000256" key="10">
    <source>
        <dbReference type="ARBA" id="ARBA00023002"/>
    </source>
</evidence>
<comment type="similarity">
    <text evidence="5">In the C-terminal section; belongs to the HTP reductase family.</text>
</comment>
<keyword evidence="16" id="KW-0378">Hydrolase</keyword>
<evidence type="ECO:0000256" key="2">
    <source>
        <dbReference type="ARBA" id="ARBA00004882"/>
    </source>
</evidence>
<dbReference type="RefSeq" id="WP_196397636.1">
    <property type="nucleotide sequence ID" value="NZ_JADNYM010000020.1"/>
</dbReference>
<accession>A0A931G8Z8</accession>
<dbReference type="GO" id="GO:0009231">
    <property type="term" value="P:riboflavin biosynthetic process"/>
    <property type="evidence" value="ECO:0007669"/>
    <property type="project" value="InterPro"/>
</dbReference>
<proteinExistence type="inferred from homology"/>
<evidence type="ECO:0000256" key="6">
    <source>
        <dbReference type="ARBA" id="ARBA00012766"/>
    </source>
</evidence>
<dbReference type="Pfam" id="PF00383">
    <property type="entry name" value="dCMP_cyt_deam_1"/>
    <property type="match status" value="1"/>
</dbReference>
<evidence type="ECO:0000256" key="4">
    <source>
        <dbReference type="ARBA" id="ARBA00005259"/>
    </source>
</evidence>
<dbReference type="EMBL" id="JADNYM010000020">
    <property type="protein sequence ID" value="MBG0740699.1"/>
    <property type="molecule type" value="Genomic_DNA"/>
</dbReference>
<evidence type="ECO:0000256" key="12">
    <source>
        <dbReference type="ARBA" id="ARBA00049861"/>
    </source>
</evidence>
<keyword evidence="11" id="KW-0511">Multifunctional enzyme</keyword>
<dbReference type="InterPro" id="IPR004794">
    <property type="entry name" value="Eubact_RibD"/>
</dbReference>
<reference evidence="16 17" key="1">
    <citation type="submission" date="2020-11" db="EMBL/GenBank/DDBJ databases">
        <title>Arthrobacter antarcticus sp. nov., isolated from Antarctic Soil.</title>
        <authorList>
            <person name="Li J."/>
        </authorList>
    </citation>
    <scope>NUCLEOTIDE SEQUENCE [LARGE SCALE GENOMIC DNA]</scope>
    <source>
        <strain evidence="16 17">Z1-20</strain>
    </source>
</reference>
<evidence type="ECO:0000256" key="13">
    <source>
        <dbReference type="ARBA" id="ARBA00049886"/>
    </source>
</evidence>
<comment type="similarity">
    <text evidence="4">In the N-terminal section; belongs to the cytidine and deoxycytidylate deaminase family.</text>
</comment>
<evidence type="ECO:0000256" key="5">
    <source>
        <dbReference type="ARBA" id="ARBA00007417"/>
    </source>
</evidence>
<dbReference type="AlphaFoldDB" id="A0A931G8Z8"/>
<dbReference type="PROSITE" id="PS51747">
    <property type="entry name" value="CYT_DCMP_DEAMINASES_2"/>
    <property type="match status" value="1"/>
</dbReference>
<feature type="domain" description="CMP/dCMP-type deaminase" evidence="15">
    <location>
        <begin position="18"/>
        <end position="157"/>
    </location>
</feature>
<keyword evidence="17" id="KW-1185">Reference proteome</keyword>
<dbReference type="InterPro" id="IPR050765">
    <property type="entry name" value="Riboflavin_Biosynth_HTPR"/>
</dbReference>
<keyword evidence="9" id="KW-0521">NADP</keyword>
<evidence type="ECO:0000256" key="3">
    <source>
        <dbReference type="ARBA" id="ARBA00004910"/>
    </source>
</evidence>
<evidence type="ECO:0000313" key="16">
    <source>
        <dbReference type="EMBL" id="MBG0740699.1"/>
    </source>
</evidence>
<dbReference type="SUPFAM" id="SSF53597">
    <property type="entry name" value="Dihydrofolate reductase-like"/>
    <property type="match status" value="1"/>
</dbReference>
<evidence type="ECO:0000259" key="15">
    <source>
        <dbReference type="PROSITE" id="PS51747"/>
    </source>
</evidence>
<protein>
    <recommendedName>
        <fullName evidence="8">Riboflavin biosynthesis protein RibD</fullName>
        <ecNumber evidence="7">1.1.1.193</ecNumber>
        <ecNumber evidence="6">3.5.4.26</ecNumber>
    </recommendedName>
</protein>
<evidence type="ECO:0000256" key="7">
    <source>
        <dbReference type="ARBA" id="ARBA00013173"/>
    </source>
</evidence>
<evidence type="ECO:0000256" key="9">
    <source>
        <dbReference type="ARBA" id="ARBA00022857"/>
    </source>
</evidence>
<dbReference type="CDD" id="cd01284">
    <property type="entry name" value="Riboflavin_deaminase-reductase"/>
    <property type="match status" value="1"/>
</dbReference>
<comment type="pathway">
    <text evidence="3">Cofactor biosynthesis; riboflavin biosynthesis; 5-amino-6-(D-ribitylamino)uracil from GTP: step 3/4.</text>
</comment>
<dbReference type="GO" id="GO:0008703">
    <property type="term" value="F:5-amino-6-(5-phosphoribosylamino)uracil reductase activity"/>
    <property type="evidence" value="ECO:0007669"/>
    <property type="project" value="UniProtKB-EC"/>
</dbReference>
<dbReference type="InterPro" id="IPR002125">
    <property type="entry name" value="CMP_dCMP_dom"/>
</dbReference>
<dbReference type="SUPFAM" id="SSF53927">
    <property type="entry name" value="Cytidine deaminase-like"/>
    <property type="match status" value="1"/>
</dbReference>
<comment type="catalytic activity">
    <reaction evidence="13">
        <text>2,5-diamino-6-hydroxy-4-(5-phosphoribosylamino)-pyrimidine + H2O + H(+) = 5-amino-6-(5-phospho-D-ribosylamino)uracil + NH4(+)</text>
        <dbReference type="Rhea" id="RHEA:21868"/>
        <dbReference type="ChEBI" id="CHEBI:15377"/>
        <dbReference type="ChEBI" id="CHEBI:15378"/>
        <dbReference type="ChEBI" id="CHEBI:28938"/>
        <dbReference type="ChEBI" id="CHEBI:58453"/>
        <dbReference type="ChEBI" id="CHEBI:58614"/>
        <dbReference type="EC" id="3.5.4.26"/>
    </reaction>
</comment>
<dbReference type="PANTHER" id="PTHR38011:SF7">
    <property type="entry name" value="2,5-DIAMINO-6-RIBOSYLAMINO-4(3H)-PYRIMIDINONE 5'-PHOSPHATE REDUCTASE"/>
    <property type="match status" value="1"/>
</dbReference>
<dbReference type="GO" id="GO:0008835">
    <property type="term" value="F:diaminohydroxyphosphoribosylaminopyrimidine deaminase activity"/>
    <property type="evidence" value="ECO:0007669"/>
    <property type="project" value="UniProtKB-EC"/>
</dbReference>
<dbReference type="Gene3D" id="3.40.430.10">
    <property type="entry name" value="Dihydrofolate Reductase, subunit A"/>
    <property type="match status" value="1"/>
</dbReference>
<dbReference type="InterPro" id="IPR024072">
    <property type="entry name" value="DHFR-like_dom_sf"/>
</dbReference>
<dbReference type="InterPro" id="IPR016193">
    <property type="entry name" value="Cytidine_deaminase-like"/>
</dbReference>